<gene>
    <name evidence="2" type="ORF">KEG57_28615</name>
</gene>
<keyword evidence="3" id="KW-1185">Reference proteome</keyword>
<feature type="compositionally biased region" description="Basic and acidic residues" evidence="1">
    <location>
        <begin position="12"/>
        <end position="21"/>
    </location>
</feature>
<name>A0A9X3X572_9BACT</name>
<dbReference type="SUPFAM" id="SSF46689">
    <property type="entry name" value="Homeodomain-like"/>
    <property type="match status" value="1"/>
</dbReference>
<organism evidence="2 3">
    <name type="scientific">Polyangium jinanense</name>
    <dbReference type="NCBI Taxonomy" id="2829994"/>
    <lineage>
        <taxon>Bacteria</taxon>
        <taxon>Pseudomonadati</taxon>
        <taxon>Myxococcota</taxon>
        <taxon>Polyangia</taxon>
        <taxon>Polyangiales</taxon>
        <taxon>Polyangiaceae</taxon>
        <taxon>Polyangium</taxon>
    </lineage>
</organism>
<dbReference type="Gene3D" id="1.10.10.10">
    <property type="entry name" value="Winged helix-like DNA-binding domain superfamily/Winged helix DNA-binding domain"/>
    <property type="match status" value="1"/>
</dbReference>
<evidence type="ECO:0008006" key="4">
    <source>
        <dbReference type="Google" id="ProtNLM"/>
    </source>
</evidence>
<protein>
    <recommendedName>
        <fullName evidence="4">Transposase</fullName>
    </recommendedName>
</protein>
<evidence type="ECO:0000313" key="3">
    <source>
        <dbReference type="Proteomes" id="UP001151081"/>
    </source>
</evidence>
<accession>A0A9X3X572</accession>
<dbReference type="InterPro" id="IPR036388">
    <property type="entry name" value="WH-like_DNA-bd_sf"/>
</dbReference>
<proteinExistence type="predicted"/>
<evidence type="ECO:0000313" key="2">
    <source>
        <dbReference type="EMBL" id="MDC3984504.1"/>
    </source>
</evidence>
<reference evidence="2 3" key="1">
    <citation type="submission" date="2021-04" db="EMBL/GenBank/DDBJ databases">
        <title>Genome analysis of Polyangium sp.</title>
        <authorList>
            <person name="Li Y."/>
            <person name="Wang J."/>
        </authorList>
    </citation>
    <scope>NUCLEOTIDE SEQUENCE [LARGE SCALE GENOMIC DNA]</scope>
    <source>
        <strain evidence="2 3">SDU14</strain>
    </source>
</reference>
<dbReference type="InterPro" id="IPR009057">
    <property type="entry name" value="Homeodomain-like_sf"/>
</dbReference>
<dbReference type="AlphaFoldDB" id="A0A9X3X572"/>
<dbReference type="RefSeq" id="WP_272458988.1">
    <property type="nucleotide sequence ID" value="NZ_JAGTJJ010000021.1"/>
</dbReference>
<feature type="region of interest" description="Disordered" evidence="1">
    <location>
        <begin position="1"/>
        <end position="25"/>
    </location>
</feature>
<dbReference type="EMBL" id="JAGTJJ010000021">
    <property type="protein sequence ID" value="MDC3984504.1"/>
    <property type="molecule type" value="Genomic_DNA"/>
</dbReference>
<sequence>MRNHQRASAIRAEIERSEGRGRGRAYPEQVRRRAIEYFWSRRDEGATIAEIGPEIGLHWRTLYGWAKGAAPPELPAAGFSPVEIIDVPATRAGGPFVVQHRSGLRVEGLDLDALAELLRRLS</sequence>
<evidence type="ECO:0000256" key="1">
    <source>
        <dbReference type="SAM" id="MobiDB-lite"/>
    </source>
</evidence>
<comment type="caution">
    <text evidence="2">The sequence shown here is derived from an EMBL/GenBank/DDBJ whole genome shotgun (WGS) entry which is preliminary data.</text>
</comment>
<dbReference type="Proteomes" id="UP001151081">
    <property type="component" value="Unassembled WGS sequence"/>
</dbReference>